<dbReference type="EMBL" id="GBRH01211863">
    <property type="protein sequence ID" value="JAD86032.1"/>
    <property type="molecule type" value="Transcribed_RNA"/>
</dbReference>
<reference evidence="2" key="2">
    <citation type="journal article" date="2015" name="Data Brief">
        <title>Shoot transcriptome of the giant reed, Arundo donax.</title>
        <authorList>
            <person name="Barrero R.A."/>
            <person name="Guerrero F.D."/>
            <person name="Moolhuijzen P."/>
            <person name="Goolsby J.A."/>
            <person name="Tidwell J."/>
            <person name="Bellgard S.E."/>
            <person name="Bellgard M.I."/>
        </authorList>
    </citation>
    <scope>NUCLEOTIDE SEQUENCE</scope>
    <source>
        <tissue evidence="2">Shoot tissue taken approximately 20 cm above the soil surface</tissue>
    </source>
</reference>
<name>A0A0A9DQK7_ARUDO</name>
<feature type="compositionally biased region" description="Low complexity" evidence="1">
    <location>
        <begin position="48"/>
        <end position="65"/>
    </location>
</feature>
<feature type="compositionally biased region" description="Polar residues" evidence="1">
    <location>
        <begin position="20"/>
        <end position="30"/>
    </location>
</feature>
<feature type="compositionally biased region" description="Polar residues" evidence="1">
    <location>
        <begin position="74"/>
        <end position="83"/>
    </location>
</feature>
<sequence length="152" mass="15948">MPPASKPSPPGGATSGVLPLSTSMAATSHLMSRLSPPQSPASSPPTWAPAAASASRRSTSTTNRPPWTPGSSPPLLTTSRNLTSGMTDFIGNAGCFRRHHHRRLLSASRLPSASLPSADATSWMPRLKGFISLRSGISHLKMSASRRTHCTP</sequence>
<proteinExistence type="predicted"/>
<evidence type="ECO:0000256" key="1">
    <source>
        <dbReference type="SAM" id="MobiDB-lite"/>
    </source>
</evidence>
<organism evidence="2">
    <name type="scientific">Arundo donax</name>
    <name type="common">Giant reed</name>
    <name type="synonym">Donax arundinaceus</name>
    <dbReference type="NCBI Taxonomy" id="35708"/>
    <lineage>
        <taxon>Eukaryota</taxon>
        <taxon>Viridiplantae</taxon>
        <taxon>Streptophyta</taxon>
        <taxon>Embryophyta</taxon>
        <taxon>Tracheophyta</taxon>
        <taxon>Spermatophyta</taxon>
        <taxon>Magnoliopsida</taxon>
        <taxon>Liliopsida</taxon>
        <taxon>Poales</taxon>
        <taxon>Poaceae</taxon>
        <taxon>PACMAD clade</taxon>
        <taxon>Arundinoideae</taxon>
        <taxon>Arundineae</taxon>
        <taxon>Arundo</taxon>
    </lineage>
</organism>
<accession>A0A0A9DQK7</accession>
<feature type="compositionally biased region" description="Pro residues" evidence="1">
    <location>
        <begin position="37"/>
        <end position="47"/>
    </location>
</feature>
<protein>
    <submittedName>
        <fullName evidence="2">Uncharacterized protein</fullName>
    </submittedName>
</protein>
<feature type="region of interest" description="Disordered" evidence="1">
    <location>
        <begin position="1"/>
        <end position="83"/>
    </location>
</feature>
<evidence type="ECO:0000313" key="2">
    <source>
        <dbReference type="EMBL" id="JAD86032.1"/>
    </source>
</evidence>
<reference evidence="2" key="1">
    <citation type="submission" date="2014-09" db="EMBL/GenBank/DDBJ databases">
        <authorList>
            <person name="Magalhaes I.L.F."/>
            <person name="Oliveira U."/>
            <person name="Santos F.R."/>
            <person name="Vidigal T.H.D.A."/>
            <person name="Brescovit A.D."/>
            <person name="Santos A.J."/>
        </authorList>
    </citation>
    <scope>NUCLEOTIDE SEQUENCE</scope>
    <source>
        <tissue evidence="2">Shoot tissue taken approximately 20 cm above the soil surface</tissue>
    </source>
</reference>
<feature type="compositionally biased region" description="Pro residues" evidence="1">
    <location>
        <begin position="1"/>
        <end position="10"/>
    </location>
</feature>
<dbReference type="AlphaFoldDB" id="A0A0A9DQK7"/>